<protein>
    <submittedName>
        <fullName evidence="1">Winged helix-turn helix</fullName>
    </submittedName>
</protein>
<name>A0A1M6YNK3_9FIRM</name>
<dbReference type="RefSeq" id="WP_139241276.1">
    <property type="nucleotide sequence ID" value="NZ_FRAC01000026.1"/>
</dbReference>
<dbReference type="Pfam" id="PF13565">
    <property type="entry name" value="HTH_32"/>
    <property type="match status" value="1"/>
</dbReference>
<accession>A0A1M6YNK3</accession>
<dbReference type="InterPro" id="IPR009057">
    <property type="entry name" value="Homeodomain-like_sf"/>
</dbReference>
<keyword evidence="2" id="KW-1185">Reference proteome</keyword>
<dbReference type="STRING" id="1121322.SAMN02745136_04319"/>
<evidence type="ECO:0000313" key="1">
    <source>
        <dbReference type="EMBL" id="SHL19683.1"/>
    </source>
</evidence>
<gene>
    <name evidence="1" type="ORF">SAMN02745136_04319</name>
</gene>
<dbReference type="OrthoDB" id="2375382at2"/>
<feature type="non-terminal residue" evidence="1">
    <location>
        <position position="134"/>
    </location>
</feature>
<dbReference type="EMBL" id="FRAC01000026">
    <property type="protein sequence ID" value="SHL19683.1"/>
    <property type="molecule type" value="Genomic_DNA"/>
</dbReference>
<dbReference type="Proteomes" id="UP000184386">
    <property type="component" value="Unassembled WGS sequence"/>
</dbReference>
<dbReference type="AlphaFoldDB" id="A0A1M6YNK3"/>
<proteinExistence type="predicted"/>
<evidence type="ECO:0000313" key="2">
    <source>
        <dbReference type="Proteomes" id="UP000184386"/>
    </source>
</evidence>
<sequence>MARPSKYSCINLNADEVSRLTNITSSRTEMVRTVQRAKIILLTAEGISVTAIADKLDLNRKSVELCLDKYLESGLETALSDNPGRGRKSVIMDDDKSYVQDIACQSPKELGYAQELWTQRKLVEHIQKHCEEAG</sequence>
<organism evidence="1 2">
    <name type="scientific">Anaerocolumna jejuensis DSM 15929</name>
    <dbReference type="NCBI Taxonomy" id="1121322"/>
    <lineage>
        <taxon>Bacteria</taxon>
        <taxon>Bacillati</taxon>
        <taxon>Bacillota</taxon>
        <taxon>Clostridia</taxon>
        <taxon>Lachnospirales</taxon>
        <taxon>Lachnospiraceae</taxon>
        <taxon>Anaerocolumna</taxon>
    </lineage>
</organism>
<dbReference type="SUPFAM" id="SSF46689">
    <property type="entry name" value="Homeodomain-like"/>
    <property type="match status" value="1"/>
</dbReference>
<reference evidence="1 2" key="1">
    <citation type="submission" date="2016-11" db="EMBL/GenBank/DDBJ databases">
        <authorList>
            <person name="Jaros S."/>
            <person name="Januszkiewicz K."/>
            <person name="Wedrychowicz H."/>
        </authorList>
    </citation>
    <scope>NUCLEOTIDE SEQUENCE [LARGE SCALE GENOMIC DNA]</scope>
    <source>
        <strain evidence="1 2">DSM 15929</strain>
    </source>
</reference>